<feature type="region of interest" description="Disordered" evidence="3">
    <location>
        <begin position="86"/>
        <end position="109"/>
    </location>
</feature>
<sequence>MHPAPAPRSTAPLAARLLGRGRTAVLAVALGLGAAALAAPSAAAAQTKTAVIDVRRAMLETEEGLRVQASLRKLFDSRQVEIDAKQRSLSEEQDKIEKEDRAGKTPKDQLARRRENLQRQAAEFQGAYVEYQREMQRKENELTTPILQKVLGAVRRLASQEGYEMVMEKSAVPYFRADLEVTDRVIQMCNAGATPEAPAAKPGAAPAKPGAAAPKPAAPAAAPKKP</sequence>
<gene>
    <name evidence="5" type="ORF">CAP_6547</name>
</gene>
<organism evidence="5 6">
    <name type="scientific">Chondromyces apiculatus DSM 436</name>
    <dbReference type="NCBI Taxonomy" id="1192034"/>
    <lineage>
        <taxon>Bacteria</taxon>
        <taxon>Pseudomonadati</taxon>
        <taxon>Myxococcota</taxon>
        <taxon>Polyangia</taxon>
        <taxon>Polyangiales</taxon>
        <taxon>Polyangiaceae</taxon>
        <taxon>Chondromyces</taxon>
    </lineage>
</organism>
<dbReference type="STRING" id="1192034.CAP_6547"/>
<dbReference type="SMART" id="SM00935">
    <property type="entry name" value="OmpH"/>
    <property type="match status" value="1"/>
</dbReference>
<evidence type="ECO:0000256" key="4">
    <source>
        <dbReference type="SAM" id="SignalP"/>
    </source>
</evidence>
<dbReference type="GO" id="GO:0005829">
    <property type="term" value="C:cytosol"/>
    <property type="evidence" value="ECO:0007669"/>
    <property type="project" value="TreeGrafter"/>
</dbReference>
<name>A0A017T1D1_9BACT</name>
<evidence type="ECO:0000313" key="6">
    <source>
        <dbReference type="Proteomes" id="UP000019678"/>
    </source>
</evidence>
<evidence type="ECO:0000313" key="5">
    <source>
        <dbReference type="EMBL" id="EYF02812.1"/>
    </source>
</evidence>
<evidence type="ECO:0000256" key="1">
    <source>
        <dbReference type="ARBA" id="ARBA00009091"/>
    </source>
</evidence>
<dbReference type="GO" id="GO:0050821">
    <property type="term" value="P:protein stabilization"/>
    <property type="evidence" value="ECO:0007669"/>
    <property type="project" value="TreeGrafter"/>
</dbReference>
<evidence type="ECO:0000256" key="2">
    <source>
        <dbReference type="ARBA" id="ARBA00022729"/>
    </source>
</evidence>
<dbReference type="PANTHER" id="PTHR35089:SF1">
    <property type="entry name" value="CHAPERONE PROTEIN SKP"/>
    <property type="match status" value="1"/>
</dbReference>
<reference evidence="5 6" key="1">
    <citation type="submission" date="2013-05" db="EMBL/GenBank/DDBJ databases">
        <title>Genome assembly of Chondromyces apiculatus DSM 436.</title>
        <authorList>
            <person name="Sharma G."/>
            <person name="Khatri I."/>
            <person name="Kaur C."/>
            <person name="Mayilraj S."/>
            <person name="Subramanian S."/>
        </authorList>
    </citation>
    <scope>NUCLEOTIDE SEQUENCE [LARGE SCALE GENOMIC DNA]</scope>
    <source>
        <strain evidence="5 6">DSM 436</strain>
    </source>
</reference>
<keyword evidence="6" id="KW-1185">Reference proteome</keyword>
<feature type="signal peptide" evidence="4">
    <location>
        <begin position="1"/>
        <end position="44"/>
    </location>
</feature>
<dbReference type="Gene3D" id="3.30.910.20">
    <property type="entry name" value="Skp domain"/>
    <property type="match status" value="1"/>
</dbReference>
<feature type="chain" id="PRO_5001496846" evidence="4">
    <location>
        <begin position="45"/>
        <end position="226"/>
    </location>
</feature>
<dbReference type="InterPro" id="IPR024930">
    <property type="entry name" value="Skp_dom_sf"/>
</dbReference>
<keyword evidence="2 4" id="KW-0732">Signal</keyword>
<evidence type="ECO:0000256" key="3">
    <source>
        <dbReference type="SAM" id="MobiDB-lite"/>
    </source>
</evidence>
<dbReference type="RefSeq" id="WP_081865394.1">
    <property type="nucleotide sequence ID" value="NZ_ASRX01000055.1"/>
</dbReference>
<comment type="caution">
    <text evidence="5">The sequence shown here is derived from an EMBL/GenBank/DDBJ whole genome shotgun (WGS) entry which is preliminary data.</text>
</comment>
<dbReference type="eggNOG" id="COG2825">
    <property type="taxonomic scope" value="Bacteria"/>
</dbReference>
<dbReference type="EMBL" id="ASRX01000055">
    <property type="protein sequence ID" value="EYF02812.1"/>
    <property type="molecule type" value="Genomic_DNA"/>
</dbReference>
<protein>
    <submittedName>
        <fullName evidence="5">Outer membrane protein H</fullName>
    </submittedName>
</protein>
<dbReference type="Pfam" id="PF03938">
    <property type="entry name" value="OmpH"/>
    <property type="match status" value="1"/>
</dbReference>
<dbReference type="AlphaFoldDB" id="A0A017T1D1"/>
<dbReference type="SUPFAM" id="SSF111384">
    <property type="entry name" value="OmpH-like"/>
    <property type="match status" value="1"/>
</dbReference>
<dbReference type="GO" id="GO:0051082">
    <property type="term" value="F:unfolded protein binding"/>
    <property type="evidence" value="ECO:0007669"/>
    <property type="project" value="InterPro"/>
</dbReference>
<dbReference type="Proteomes" id="UP000019678">
    <property type="component" value="Unassembled WGS sequence"/>
</dbReference>
<dbReference type="InterPro" id="IPR005632">
    <property type="entry name" value="Chaperone_Skp"/>
</dbReference>
<accession>A0A017T1D1</accession>
<dbReference type="PANTHER" id="PTHR35089">
    <property type="entry name" value="CHAPERONE PROTEIN SKP"/>
    <property type="match status" value="1"/>
</dbReference>
<comment type="similarity">
    <text evidence="1">Belongs to the Skp family.</text>
</comment>
<proteinExistence type="inferred from homology"/>
<feature type="region of interest" description="Disordered" evidence="3">
    <location>
        <begin position="194"/>
        <end position="226"/>
    </location>
</feature>
<dbReference type="OrthoDB" id="5519338at2"/>